<protein>
    <recommendedName>
        <fullName evidence="3">phospholipase D</fullName>
        <ecNumber evidence="3">3.1.4.4</ecNumber>
    </recommendedName>
</protein>
<dbReference type="Gene3D" id="3.30.870.10">
    <property type="entry name" value="Endonuclease Chain A"/>
    <property type="match status" value="1"/>
</dbReference>
<dbReference type="PROSITE" id="PS50035">
    <property type="entry name" value="PLD"/>
    <property type="match status" value="1"/>
</dbReference>
<dbReference type="InterPro" id="IPR025202">
    <property type="entry name" value="PLD-like_dom"/>
</dbReference>
<dbReference type="PANTHER" id="PTHR43856:SF1">
    <property type="entry name" value="MITOCHONDRIAL CARDIOLIPIN HYDROLASE"/>
    <property type="match status" value="1"/>
</dbReference>
<dbReference type="OrthoDB" id="5294698at2"/>
<evidence type="ECO:0000256" key="3">
    <source>
        <dbReference type="ARBA" id="ARBA00012027"/>
    </source>
</evidence>
<dbReference type="CDD" id="cd09171">
    <property type="entry name" value="PLDc_vPLD6_like"/>
    <property type="match status" value="1"/>
</dbReference>
<dbReference type="AlphaFoldDB" id="A0A411WHV3"/>
<evidence type="ECO:0000313" key="8">
    <source>
        <dbReference type="EMBL" id="QBH95860.1"/>
    </source>
</evidence>
<organism evidence="8 9">
    <name type="scientific">Limnobaculum zhutongyuii</name>
    <dbReference type="NCBI Taxonomy" id="2498113"/>
    <lineage>
        <taxon>Bacteria</taxon>
        <taxon>Pseudomonadati</taxon>
        <taxon>Pseudomonadota</taxon>
        <taxon>Gammaproteobacteria</taxon>
        <taxon>Enterobacterales</taxon>
        <taxon>Budviciaceae</taxon>
        <taxon>Limnobaculum</taxon>
    </lineage>
</organism>
<proteinExistence type="inferred from homology"/>
<feature type="domain" description="PLD phosphodiesterase" evidence="7">
    <location>
        <begin position="168"/>
        <end position="195"/>
    </location>
</feature>
<evidence type="ECO:0000256" key="1">
    <source>
        <dbReference type="ARBA" id="ARBA00000798"/>
    </source>
</evidence>
<dbReference type="InterPro" id="IPR051406">
    <property type="entry name" value="PLD_domain"/>
</dbReference>
<sequence>MDNKELEHYLESTLADLTLSQGERVKLRELSQVLDTEQSGFMRNRAFDLVRAQLNTAPENLQPVLKWLEMVIKTIDIANQRKKVTSSACFSPGDACRKKICEILAQTTSNVDICVFTIADDIITESILAAHQRQVQIRIITDNEKSEDDGSDIEYLQRKGISIVMDNSPYHMHHKFSIFDNRYLLNGSFNWTRSASQYNYENILITDSPTLLAFYQQEFNRLWQRFS</sequence>
<dbReference type="Proteomes" id="UP000293154">
    <property type="component" value="Chromosome"/>
</dbReference>
<keyword evidence="9" id="KW-1185">Reference proteome</keyword>
<dbReference type="GO" id="GO:0016042">
    <property type="term" value="P:lipid catabolic process"/>
    <property type="evidence" value="ECO:0007669"/>
    <property type="project" value="UniProtKB-KW"/>
</dbReference>
<evidence type="ECO:0000256" key="5">
    <source>
        <dbReference type="ARBA" id="ARBA00022963"/>
    </source>
</evidence>
<dbReference type="RefSeq" id="WP_130590844.1">
    <property type="nucleotide sequence ID" value="NZ_CP034752.1"/>
</dbReference>
<dbReference type="GO" id="GO:0016891">
    <property type="term" value="F:RNA endonuclease activity producing 5'-phosphomonoesters, hydrolytic mechanism"/>
    <property type="evidence" value="ECO:0007669"/>
    <property type="project" value="TreeGrafter"/>
</dbReference>
<dbReference type="KEGG" id="prag:EKN56_05245"/>
<evidence type="ECO:0000313" key="9">
    <source>
        <dbReference type="Proteomes" id="UP000293154"/>
    </source>
</evidence>
<accession>A0A411WHV3</accession>
<keyword evidence="5" id="KW-0442">Lipid degradation</keyword>
<name>A0A411WHV3_9GAMM</name>
<comment type="catalytic activity">
    <reaction evidence="1">
        <text>a 1,2-diacyl-sn-glycero-3-phosphocholine + H2O = a 1,2-diacyl-sn-glycero-3-phosphate + choline + H(+)</text>
        <dbReference type="Rhea" id="RHEA:14445"/>
        <dbReference type="ChEBI" id="CHEBI:15354"/>
        <dbReference type="ChEBI" id="CHEBI:15377"/>
        <dbReference type="ChEBI" id="CHEBI:15378"/>
        <dbReference type="ChEBI" id="CHEBI:57643"/>
        <dbReference type="ChEBI" id="CHEBI:58608"/>
        <dbReference type="EC" id="3.1.4.4"/>
    </reaction>
</comment>
<evidence type="ECO:0000256" key="4">
    <source>
        <dbReference type="ARBA" id="ARBA00022801"/>
    </source>
</evidence>
<gene>
    <name evidence="8" type="ORF">EKN56_05245</name>
</gene>
<dbReference type="Pfam" id="PF13091">
    <property type="entry name" value="PLDc_2"/>
    <property type="match status" value="1"/>
</dbReference>
<dbReference type="SUPFAM" id="SSF56024">
    <property type="entry name" value="Phospholipase D/nuclease"/>
    <property type="match status" value="1"/>
</dbReference>
<keyword evidence="4" id="KW-0378">Hydrolase</keyword>
<reference evidence="8 9" key="1">
    <citation type="submission" date="2019-03" db="EMBL/GenBank/DDBJ databases">
        <title>Pragia sp. nov. isolated from the gut tract of Carduelis flavirostris.</title>
        <authorList>
            <person name="Ge Y."/>
        </authorList>
    </citation>
    <scope>NUCLEOTIDE SEQUENCE [LARGE SCALE GENOMIC DNA]</scope>
    <source>
        <strain evidence="8 9">CF-458</strain>
    </source>
</reference>
<comment type="similarity">
    <text evidence="2">Belongs to the phospholipase D family.</text>
</comment>
<dbReference type="PANTHER" id="PTHR43856">
    <property type="entry name" value="CARDIOLIPIN HYDROLASE"/>
    <property type="match status" value="1"/>
</dbReference>
<dbReference type="EC" id="3.1.4.4" evidence="3"/>
<dbReference type="EMBL" id="CP034752">
    <property type="protein sequence ID" value="QBH95860.1"/>
    <property type="molecule type" value="Genomic_DNA"/>
</dbReference>
<dbReference type="GO" id="GO:0004630">
    <property type="term" value="F:phospholipase D activity"/>
    <property type="evidence" value="ECO:0007669"/>
    <property type="project" value="UniProtKB-EC"/>
</dbReference>
<keyword evidence="6" id="KW-0443">Lipid metabolism</keyword>
<evidence type="ECO:0000256" key="6">
    <source>
        <dbReference type="ARBA" id="ARBA00023098"/>
    </source>
</evidence>
<dbReference type="InterPro" id="IPR001736">
    <property type="entry name" value="PLipase_D/transphosphatidylase"/>
</dbReference>
<evidence type="ECO:0000259" key="7">
    <source>
        <dbReference type="PROSITE" id="PS50035"/>
    </source>
</evidence>
<dbReference type="GO" id="GO:0006793">
    <property type="term" value="P:phosphorus metabolic process"/>
    <property type="evidence" value="ECO:0007669"/>
    <property type="project" value="UniProtKB-ARBA"/>
</dbReference>
<evidence type="ECO:0000256" key="2">
    <source>
        <dbReference type="ARBA" id="ARBA00008664"/>
    </source>
</evidence>